<dbReference type="EMBL" id="CP000153">
    <property type="protein sequence ID" value="ABB43451.1"/>
    <property type="molecule type" value="Genomic_DNA"/>
</dbReference>
<dbReference type="GO" id="GO:0046872">
    <property type="term" value="F:metal ion binding"/>
    <property type="evidence" value="ECO:0007669"/>
    <property type="project" value="UniProtKB-KW"/>
</dbReference>
<dbReference type="EC" id="3.1.4.-" evidence="2"/>
<name>Q30U80_SULDN</name>
<evidence type="ECO:0000259" key="3">
    <source>
        <dbReference type="Pfam" id="PF12850"/>
    </source>
</evidence>
<dbReference type="InterPro" id="IPR000979">
    <property type="entry name" value="Phosphodiesterase_MJ0936/Vps29"/>
</dbReference>
<dbReference type="SUPFAM" id="SSF56300">
    <property type="entry name" value="Metallo-dependent phosphatases"/>
    <property type="match status" value="1"/>
</dbReference>
<dbReference type="InterPro" id="IPR053193">
    <property type="entry name" value="MetalloPDE_YfcE-like"/>
</dbReference>
<dbReference type="OrthoDB" id="9785951at2"/>
<dbReference type="eggNOG" id="COG0622">
    <property type="taxonomic scope" value="Bacteria"/>
</dbReference>
<evidence type="ECO:0000256" key="1">
    <source>
        <dbReference type="ARBA" id="ARBA00008950"/>
    </source>
</evidence>
<dbReference type="Pfam" id="PF12850">
    <property type="entry name" value="Metallophos_2"/>
    <property type="match status" value="1"/>
</dbReference>
<proteinExistence type="inferred from homology"/>
<organism evidence="4 5">
    <name type="scientific">Sulfurimonas denitrificans (strain ATCC 33889 / DSM 1251)</name>
    <name type="common">Thiomicrospira denitrificans (strain ATCC 33889 / DSM 1251)</name>
    <dbReference type="NCBI Taxonomy" id="326298"/>
    <lineage>
        <taxon>Bacteria</taxon>
        <taxon>Pseudomonadati</taxon>
        <taxon>Campylobacterota</taxon>
        <taxon>Epsilonproteobacteria</taxon>
        <taxon>Campylobacterales</taxon>
        <taxon>Sulfurimonadaceae</taxon>
        <taxon>Sulfurimonas</taxon>
    </lineage>
</organism>
<sequence>MKIGIISDTHRKVKKARRAINTLIEDGAEFIIHAGDIVDVEILNLLRDSGVEYVAVYGNNDAHLAEFHTQFNLVQEPYYFEVADIKFKLMHIPFYMSPDADVVVFGHTHEFSLEFINNTLFVNSGEICARNKPLSEWAMLDVENKSYKLTRYTRENKSDIIEKKNFKYLREKK</sequence>
<keyword evidence="5" id="KW-1185">Reference proteome</keyword>
<dbReference type="Gene3D" id="3.60.21.10">
    <property type="match status" value="1"/>
</dbReference>
<dbReference type="NCBIfam" id="TIGR00040">
    <property type="entry name" value="yfcE"/>
    <property type="match status" value="1"/>
</dbReference>
<evidence type="ECO:0000256" key="2">
    <source>
        <dbReference type="RuleBase" id="RU362039"/>
    </source>
</evidence>
<dbReference type="GO" id="GO:0016787">
    <property type="term" value="F:hydrolase activity"/>
    <property type="evidence" value="ECO:0007669"/>
    <property type="project" value="UniProtKB-UniRule"/>
</dbReference>
<comment type="cofactor">
    <cofactor evidence="2">
        <name>a divalent metal cation</name>
        <dbReference type="ChEBI" id="CHEBI:60240"/>
    </cofactor>
</comment>
<feature type="domain" description="Calcineurin-like phosphoesterase" evidence="3">
    <location>
        <begin position="1"/>
        <end position="145"/>
    </location>
</feature>
<protein>
    <recommendedName>
        <fullName evidence="2">Phosphoesterase</fullName>
        <ecNumber evidence="2">3.1.4.-</ecNumber>
    </recommendedName>
</protein>
<dbReference type="KEGG" id="tdn:Suden_0170"/>
<dbReference type="RefSeq" id="WP_011371806.1">
    <property type="nucleotide sequence ID" value="NC_007575.1"/>
</dbReference>
<dbReference type="AlphaFoldDB" id="Q30U80"/>
<keyword evidence="2" id="KW-0479">Metal-binding</keyword>
<reference evidence="4 5" key="1">
    <citation type="journal article" date="2008" name="Appl. Environ. Microbiol.">
        <title>Genome of the epsilonproteobacterial chemolithoautotroph Sulfurimonas denitrificans.</title>
        <authorList>
            <person name="Sievert S.M."/>
            <person name="Scott K.M."/>
            <person name="Klotz M.G."/>
            <person name="Chain P.S.G."/>
            <person name="Hauser L.J."/>
            <person name="Hemp J."/>
            <person name="Huegler M."/>
            <person name="Land M."/>
            <person name="Lapidus A."/>
            <person name="Larimer F.W."/>
            <person name="Lucas S."/>
            <person name="Malfatti S.A."/>
            <person name="Meyer F."/>
            <person name="Paulsen I.T."/>
            <person name="Ren Q."/>
            <person name="Simon J."/>
            <person name="Bailey K."/>
            <person name="Diaz E."/>
            <person name="Fitzpatrick K.A."/>
            <person name="Glover B."/>
            <person name="Gwatney N."/>
            <person name="Korajkic A."/>
            <person name="Long A."/>
            <person name="Mobberley J.M."/>
            <person name="Pantry S.N."/>
            <person name="Pazder G."/>
            <person name="Peterson S."/>
            <person name="Quintanilla J.D."/>
            <person name="Sprinkle R."/>
            <person name="Stephens J."/>
            <person name="Thomas P."/>
            <person name="Vaughn R."/>
            <person name="Weber M.J."/>
            <person name="Wooten L.L."/>
        </authorList>
    </citation>
    <scope>NUCLEOTIDE SEQUENCE [LARGE SCALE GENOMIC DNA]</scope>
    <source>
        <strain evidence="5">ATCC 33889 / DSM 1251</strain>
    </source>
</reference>
<accession>Q30U80</accession>
<dbReference type="PANTHER" id="PTHR43165">
    <property type="entry name" value="METALLOPHOSPHOESTERASE"/>
    <property type="match status" value="1"/>
</dbReference>
<dbReference type="InterPro" id="IPR024654">
    <property type="entry name" value="Calcineurin-like_PHP_lpxH"/>
</dbReference>
<dbReference type="PANTHER" id="PTHR43165:SF1">
    <property type="entry name" value="PHOSPHODIESTERASE MJ0936"/>
    <property type="match status" value="1"/>
</dbReference>
<evidence type="ECO:0000313" key="4">
    <source>
        <dbReference type="EMBL" id="ABB43451.1"/>
    </source>
</evidence>
<gene>
    <name evidence="4" type="ordered locus">Suden_0170</name>
</gene>
<dbReference type="InterPro" id="IPR029052">
    <property type="entry name" value="Metallo-depent_PP-like"/>
</dbReference>
<dbReference type="Proteomes" id="UP000002714">
    <property type="component" value="Chromosome"/>
</dbReference>
<evidence type="ECO:0000313" key="5">
    <source>
        <dbReference type="Proteomes" id="UP000002714"/>
    </source>
</evidence>
<dbReference type="HOGENOM" id="CLU_063749_4_0_7"/>
<dbReference type="STRING" id="326298.Suden_0170"/>
<comment type="similarity">
    <text evidence="1 2">Belongs to the metallophosphoesterase superfamily. YfcE family.</text>
</comment>